<dbReference type="AlphaFoldDB" id="A0A3B3R2G2"/>
<evidence type="ECO:0000256" key="2">
    <source>
        <dbReference type="ARBA" id="ARBA00022525"/>
    </source>
</evidence>
<reference evidence="11" key="1">
    <citation type="submission" date="2025-08" db="UniProtKB">
        <authorList>
            <consortium name="Ensembl"/>
        </authorList>
    </citation>
    <scope>IDENTIFICATION</scope>
</reference>
<evidence type="ECO:0000256" key="6">
    <source>
        <dbReference type="ARBA" id="ARBA00023180"/>
    </source>
</evidence>
<dbReference type="GeneTree" id="ENSGT00390000007586"/>
<evidence type="ECO:0000256" key="4">
    <source>
        <dbReference type="ARBA" id="ARBA00022737"/>
    </source>
</evidence>
<dbReference type="PANTHER" id="PTHR14619">
    <property type="entry name" value="NEURON-DERIVED NEUROTROPHIC FACTOR"/>
    <property type="match status" value="1"/>
</dbReference>
<dbReference type="OrthoDB" id="9872501at2759"/>
<keyword evidence="4" id="KW-0677">Repeat</keyword>
<dbReference type="InterPro" id="IPR045805">
    <property type="entry name" value="NDNF_C"/>
</dbReference>
<dbReference type="SUPFAM" id="SSF49265">
    <property type="entry name" value="Fibronectin type III"/>
    <property type="match status" value="1"/>
</dbReference>
<evidence type="ECO:0000259" key="10">
    <source>
        <dbReference type="SMART" id="SM00060"/>
    </source>
</evidence>
<protein>
    <recommendedName>
        <fullName evidence="7">Protein NDNF</fullName>
    </recommendedName>
</protein>
<accession>A0A3B3R2G2</accession>
<dbReference type="InterPro" id="IPR003961">
    <property type="entry name" value="FN3_dom"/>
</dbReference>
<dbReference type="Ensembl" id="ENSPKIT00000037358.1">
    <property type="protein sequence ID" value="ENSPKIP00000012952.1"/>
    <property type="gene ID" value="ENSPKIG00000000557.1"/>
</dbReference>
<evidence type="ECO:0000256" key="1">
    <source>
        <dbReference type="ARBA" id="ARBA00004613"/>
    </source>
</evidence>
<comment type="subcellular location">
    <subcellularLocation>
        <location evidence="1">Secreted</location>
    </subcellularLocation>
</comment>
<dbReference type="GO" id="GO:0005576">
    <property type="term" value="C:extracellular region"/>
    <property type="evidence" value="ECO:0007669"/>
    <property type="project" value="UniProtKB-SubCell"/>
</dbReference>
<dbReference type="GO" id="GO:0008201">
    <property type="term" value="F:heparin binding"/>
    <property type="evidence" value="ECO:0007669"/>
    <property type="project" value="TreeGrafter"/>
</dbReference>
<dbReference type="KEGG" id="pki:111859327"/>
<feature type="chain" id="PRO_5017480093" description="Protein NDNF" evidence="9">
    <location>
        <begin position="31"/>
        <end position="568"/>
    </location>
</feature>
<dbReference type="InterPro" id="IPR055271">
    <property type="entry name" value="NDNF_Fn(III)_1"/>
</dbReference>
<sequence>MSGVEQMSAMALSWYRCLTATALVWGTVWSQGSPPSNPENEVPLRPTIWLPEGKVTPISLPKDQTRRLYFTLKKRASLMSVTVIPCGVPIEWSLAARTIKDRPSKSLQWTSKKSMPEVWWRGSGTEQKMYTFKGNTVDSYTGHTASPASIYILKIKSKVQDSRVSVYLQEGDGVPGIFPEIPPDPRVHTVGVGMTSVTLSWKPSASILKLQKNSHNYHYCVLVNQKQNYKSLCTAQEDMKSEKKRAKKQKLTVWPDVSEWWRHEWDSFRKSGESTLLDNSDELQCACRGMESVCTVSELIPETLYYFDVFVVDTVNGTDSAYAGTFAQTHEEARQIATPLGEGELRWVAFQGTGRQGSQIFSFRPRGWQQSALLTLQSCTGQKVKVTVSNKEQILASEVVGEAVAQIWLQGKPVYQIFLEDMSPGQAVRGVSRPMVKMQASSAYHRQAVPALPTTLQIKSFNKLRTCNSVTLAWFGTEERSLYCMYRRKIKDGESTSRQQCLGPESRSETERVLCKYFQELNPRRAVTTATIGALEPGTAYLFDVYLMRRWGIPVKYHSKTVRTRKEC</sequence>
<keyword evidence="2" id="KW-0964">Secreted</keyword>
<keyword evidence="3 9" id="KW-0732">Signal</keyword>
<dbReference type="Pfam" id="PF24354">
    <property type="entry name" value="NDNF_N"/>
    <property type="match status" value="1"/>
</dbReference>
<feature type="domain" description="Fibronectin type-III" evidence="10">
    <location>
        <begin position="450"/>
        <end position="554"/>
    </location>
</feature>
<dbReference type="PANTHER" id="PTHR14619:SF9">
    <property type="entry name" value="PROTEIN NDNF"/>
    <property type="match status" value="1"/>
</dbReference>
<keyword evidence="6" id="KW-0325">Glycoprotein</keyword>
<feature type="domain" description="Fibronectin type-III" evidence="10">
    <location>
        <begin position="179"/>
        <end position="319"/>
    </location>
</feature>
<proteinExistence type="predicted"/>
<reference evidence="11" key="2">
    <citation type="submission" date="2025-09" db="UniProtKB">
        <authorList>
            <consortium name="Ensembl"/>
        </authorList>
    </citation>
    <scope>IDENTIFICATION</scope>
</reference>
<dbReference type="InterPro" id="IPR019326">
    <property type="entry name" value="NDNF"/>
</dbReference>
<organism evidence="11 12">
    <name type="scientific">Paramormyrops kingsleyae</name>
    <dbReference type="NCBI Taxonomy" id="1676925"/>
    <lineage>
        <taxon>Eukaryota</taxon>
        <taxon>Metazoa</taxon>
        <taxon>Chordata</taxon>
        <taxon>Craniata</taxon>
        <taxon>Vertebrata</taxon>
        <taxon>Euteleostomi</taxon>
        <taxon>Actinopterygii</taxon>
        <taxon>Neopterygii</taxon>
        <taxon>Teleostei</taxon>
        <taxon>Osteoglossocephala</taxon>
        <taxon>Osteoglossomorpha</taxon>
        <taxon>Osteoglossiformes</taxon>
        <taxon>Mormyridae</taxon>
        <taxon>Paramormyrops</taxon>
    </lineage>
</organism>
<dbReference type="SMART" id="SM00060">
    <property type="entry name" value="FN3"/>
    <property type="match status" value="2"/>
</dbReference>
<dbReference type="Pfam" id="PF19433">
    <property type="entry name" value="NDNF_C"/>
    <property type="match status" value="1"/>
</dbReference>
<dbReference type="Pfam" id="PF10179">
    <property type="entry name" value="NDNF"/>
    <property type="match status" value="1"/>
</dbReference>
<dbReference type="CTD" id="100148595"/>
<dbReference type="InterPro" id="IPR013783">
    <property type="entry name" value="Ig-like_fold"/>
</dbReference>
<dbReference type="Proteomes" id="UP000261540">
    <property type="component" value="Unplaced"/>
</dbReference>
<evidence type="ECO:0000313" key="12">
    <source>
        <dbReference type="Proteomes" id="UP000261540"/>
    </source>
</evidence>
<name>A0A3B3R2G2_9TELE</name>
<evidence type="ECO:0000256" key="5">
    <source>
        <dbReference type="ARBA" id="ARBA00022902"/>
    </source>
</evidence>
<keyword evidence="5" id="KW-0524">Neurogenesis</keyword>
<evidence type="ECO:0000256" key="3">
    <source>
        <dbReference type="ARBA" id="ARBA00022729"/>
    </source>
</evidence>
<dbReference type="InterPro" id="IPR036116">
    <property type="entry name" value="FN3_sf"/>
</dbReference>
<evidence type="ECO:0000256" key="7">
    <source>
        <dbReference type="ARBA" id="ARBA00024096"/>
    </source>
</evidence>
<evidence type="ECO:0000256" key="9">
    <source>
        <dbReference type="SAM" id="SignalP"/>
    </source>
</evidence>
<evidence type="ECO:0000256" key="8">
    <source>
        <dbReference type="ARBA" id="ARBA00046135"/>
    </source>
</evidence>
<comment type="function">
    <text evidence="8">Secretory protein that plays a role in various cellular processes. Acts as a chemorepellent acting on gonadotropin-releasing hormone (GnRH) expressing neurons regulating their migration to the hypothalamus. Also promotes neuron migration, growth and survival as well as neurite outgrowth and is involved in the development of the olfactory system. May also act through the regulation of growth factors activity and downstream signaling. Also regulates extracellular matrix assembly and cell adhesiveness. Promotes endothelial cell survival, vessel formation and plays an important role in the process of revascularization through NOS3-dependent mechanisms.</text>
</comment>
<evidence type="ECO:0000313" key="11">
    <source>
        <dbReference type="Ensembl" id="ENSPKIP00000012952.1"/>
    </source>
</evidence>
<feature type="signal peptide" evidence="9">
    <location>
        <begin position="1"/>
        <end position="30"/>
    </location>
</feature>
<dbReference type="GO" id="GO:0007399">
    <property type="term" value="P:nervous system development"/>
    <property type="evidence" value="ECO:0007669"/>
    <property type="project" value="UniProtKB-KW"/>
</dbReference>
<keyword evidence="12" id="KW-1185">Reference proteome</keyword>
<dbReference type="Gene3D" id="2.60.40.10">
    <property type="entry name" value="Immunoglobulins"/>
    <property type="match status" value="1"/>
</dbReference>
<dbReference type="InterPro" id="IPR056225">
    <property type="entry name" value="NDNF_N"/>
</dbReference>